<dbReference type="PANTHER" id="PTHR43479:SF11">
    <property type="entry name" value="ACREF_ENVCD OPERON REPRESSOR-RELATED"/>
    <property type="match status" value="1"/>
</dbReference>
<organism evidence="5 6">
    <name type="scientific">Metabacillus rhizolycopersici</name>
    <dbReference type="NCBI Taxonomy" id="2875709"/>
    <lineage>
        <taxon>Bacteria</taxon>
        <taxon>Bacillati</taxon>
        <taxon>Bacillota</taxon>
        <taxon>Bacilli</taxon>
        <taxon>Bacillales</taxon>
        <taxon>Bacillaceae</taxon>
        <taxon>Metabacillus</taxon>
    </lineage>
</organism>
<proteinExistence type="predicted"/>
<evidence type="ECO:0000256" key="3">
    <source>
        <dbReference type="PROSITE-ProRule" id="PRU00335"/>
    </source>
</evidence>
<reference evidence="5" key="1">
    <citation type="submission" date="2024-05" db="EMBL/GenBank/DDBJ databases">
        <title>Metabacillus sp. nov., isolated from the rhizosphere soil of tomato plants.</title>
        <authorList>
            <person name="Ma R."/>
        </authorList>
    </citation>
    <scope>NUCLEOTIDE SEQUENCE</scope>
    <source>
        <strain evidence="5">DBTR6</strain>
    </source>
</reference>
<dbReference type="Proteomes" id="UP001165287">
    <property type="component" value="Unassembled WGS sequence"/>
</dbReference>
<dbReference type="RefSeq" id="WP_224138308.1">
    <property type="nucleotide sequence ID" value="NZ_JAIQUM010000013.1"/>
</dbReference>
<evidence type="ECO:0000256" key="2">
    <source>
        <dbReference type="ARBA" id="ARBA00023125"/>
    </source>
</evidence>
<evidence type="ECO:0000313" key="6">
    <source>
        <dbReference type="Proteomes" id="UP001165287"/>
    </source>
</evidence>
<dbReference type="InterPro" id="IPR001647">
    <property type="entry name" value="HTH_TetR"/>
</dbReference>
<sequence>MSSNKIKKSALLHFANNGYDGTSLAIIASEVGIKKQSIYTHFANKDDLFLTIMNEVLIREQEYIRHFFSINASKDFKHTLYQFLQEYRERYKLHSDTKFLLRMGFLPPAHLIQQVMDSVYSYYDEMEKILIDFFEMNRHSLTSPVTDAVIAFIGLCDSILIELLYSGDERFQRRLQASWNILWQGMTLKEEE</sequence>
<protein>
    <submittedName>
        <fullName evidence="5">TetR/AcrR family transcriptional regulator</fullName>
    </submittedName>
</protein>
<comment type="caution">
    <text evidence="5">The sequence shown here is derived from an EMBL/GenBank/DDBJ whole genome shotgun (WGS) entry which is preliminary data.</text>
</comment>
<dbReference type="InterPro" id="IPR050624">
    <property type="entry name" value="HTH-type_Tx_Regulator"/>
</dbReference>
<dbReference type="Pfam" id="PF00440">
    <property type="entry name" value="TetR_N"/>
    <property type="match status" value="1"/>
</dbReference>
<feature type="DNA-binding region" description="H-T-H motif" evidence="3">
    <location>
        <begin position="23"/>
        <end position="42"/>
    </location>
</feature>
<feature type="domain" description="HTH tetR-type" evidence="4">
    <location>
        <begin position="1"/>
        <end position="60"/>
    </location>
</feature>
<evidence type="ECO:0000259" key="4">
    <source>
        <dbReference type="PROSITE" id="PS50977"/>
    </source>
</evidence>
<gene>
    <name evidence="5" type="ORF">K9V48_08375</name>
</gene>
<dbReference type="PROSITE" id="PS50977">
    <property type="entry name" value="HTH_TETR_2"/>
    <property type="match status" value="1"/>
</dbReference>
<accession>A0ABS7UPN2</accession>
<name>A0ABS7UPN2_9BACI</name>
<dbReference type="PANTHER" id="PTHR43479">
    <property type="entry name" value="ACREF/ENVCD OPERON REPRESSOR-RELATED"/>
    <property type="match status" value="1"/>
</dbReference>
<evidence type="ECO:0000256" key="1">
    <source>
        <dbReference type="ARBA" id="ARBA00022491"/>
    </source>
</evidence>
<dbReference type="Gene3D" id="1.10.357.10">
    <property type="entry name" value="Tetracycline Repressor, domain 2"/>
    <property type="match status" value="1"/>
</dbReference>
<dbReference type="EMBL" id="JAIQUM010000013">
    <property type="protein sequence ID" value="MBZ5750261.1"/>
    <property type="molecule type" value="Genomic_DNA"/>
</dbReference>
<dbReference type="Gene3D" id="1.10.10.60">
    <property type="entry name" value="Homeodomain-like"/>
    <property type="match status" value="1"/>
</dbReference>
<keyword evidence="1" id="KW-0678">Repressor</keyword>
<dbReference type="InterPro" id="IPR009057">
    <property type="entry name" value="Homeodomain-like_sf"/>
</dbReference>
<keyword evidence="6" id="KW-1185">Reference proteome</keyword>
<dbReference type="SUPFAM" id="SSF46689">
    <property type="entry name" value="Homeodomain-like"/>
    <property type="match status" value="1"/>
</dbReference>
<keyword evidence="2 3" id="KW-0238">DNA-binding</keyword>
<evidence type="ECO:0000313" key="5">
    <source>
        <dbReference type="EMBL" id="MBZ5750261.1"/>
    </source>
</evidence>
<dbReference type="PRINTS" id="PR00455">
    <property type="entry name" value="HTHTETR"/>
</dbReference>